<feature type="transmembrane region" description="Helical" evidence="2">
    <location>
        <begin position="37"/>
        <end position="61"/>
    </location>
</feature>
<evidence type="ECO:0000256" key="1">
    <source>
        <dbReference type="SAM" id="MobiDB-lite"/>
    </source>
</evidence>
<reference evidence="5" key="1">
    <citation type="journal article" date="2019" name="Int. J. Syst. Evol. Microbiol.">
        <title>The Global Catalogue of Microorganisms (GCM) 10K type strain sequencing project: providing services to taxonomists for standard genome sequencing and annotation.</title>
        <authorList>
            <consortium name="The Broad Institute Genomics Platform"/>
            <consortium name="The Broad Institute Genome Sequencing Center for Infectious Disease"/>
            <person name="Wu L."/>
            <person name="Ma J."/>
        </authorList>
    </citation>
    <scope>NUCLEOTIDE SEQUENCE [LARGE SCALE GENOMIC DNA]</scope>
    <source>
        <strain evidence="5">JCM 16545</strain>
    </source>
</reference>
<proteinExistence type="predicted"/>
<feature type="domain" description="Zinc-ribbon" evidence="3">
    <location>
        <begin position="101"/>
        <end position="121"/>
    </location>
</feature>
<evidence type="ECO:0000259" key="3">
    <source>
        <dbReference type="Pfam" id="PF13240"/>
    </source>
</evidence>
<accession>A0ABW5E1U7</accession>
<keyword evidence="5" id="KW-1185">Reference proteome</keyword>
<feature type="transmembrane region" description="Helical" evidence="2">
    <location>
        <begin position="12"/>
        <end position="31"/>
    </location>
</feature>
<dbReference type="RefSeq" id="WP_377092538.1">
    <property type="nucleotide sequence ID" value="NZ_JBHSJM010000001.1"/>
</dbReference>
<evidence type="ECO:0000313" key="5">
    <source>
        <dbReference type="Proteomes" id="UP001597297"/>
    </source>
</evidence>
<feature type="region of interest" description="Disordered" evidence="1">
    <location>
        <begin position="74"/>
        <end position="95"/>
    </location>
</feature>
<dbReference type="Proteomes" id="UP001597297">
    <property type="component" value="Unassembled WGS sequence"/>
</dbReference>
<organism evidence="4 5">
    <name type="scientific">Rubritalea spongiae</name>
    <dbReference type="NCBI Taxonomy" id="430797"/>
    <lineage>
        <taxon>Bacteria</taxon>
        <taxon>Pseudomonadati</taxon>
        <taxon>Verrucomicrobiota</taxon>
        <taxon>Verrucomicrobiia</taxon>
        <taxon>Verrucomicrobiales</taxon>
        <taxon>Rubritaleaceae</taxon>
        <taxon>Rubritalea</taxon>
    </lineage>
</organism>
<comment type="caution">
    <text evidence="4">The sequence shown here is derived from an EMBL/GenBank/DDBJ whole genome shotgun (WGS) entry which is preliminary data.</text>
</comment>
<name>A0ABW5E1U7_9BACT</name>
<protein>
    <submittedName>
        <fullName evidence="4">Zinc ribbon domain-containing protein</fullName>
    </submittedName>
</protein>
<dbReference type="Pfam" id="PF13240">
    <property type="entry name" value="Zn_Ribbon_1"/>
    <property type="match status" value="1"/>
</dbReference>
<dbReference type="EMBL" id="JBHUJC010000022">
    <property type="protein sequence ID" value="MFD2276367.1"/>
    <property type="molecule type" value="Genomic_DNA"/>
</dbReference>
<sequence length="123" mass="13286">MYNIKPGRGPSMGGGFMSIFAAIFGVFWTIGATSMGAPSMFTAFGVIFIMAAIGSAIFNFYNATSKNRFSTFEVTRSNDEPDPLSPKRTSSGVPPANRTSFCPYCGTSLKEDYKFCPKCGKNI</sequence>
<keyword evidence="2" id="KW-0472">Membrane</keyword>
<dbReference type="InterPro" id="IPR026870">
    <property type="entry name" value="Zinc_ribbon_dom"/>
</dbReference>
<evidence type="ECO:0000313" key="4">
    <source>
        <dbReference type="EMBL" id="MFD2276367.1"/>
    </source>
</evidence>
<keyword evidence="2" id="KW-1133">Transmembrane helix</keyword>
<evidence type="ECO:0000256" key="2">
    <source>
        <dbReference type="SAM" id="Phobius"/>
    </source>
</evidence>
<gene>
    <name evidence="4" type="ORF">ACFSQZ_07795</name>
</gene>
<keyword evidence="2" id="KW-0812">Transmembrane</keyword>